<keyword evidence="3 6" id="KW-0812">Transmembrane</keyword>
<dbReference type="GO" id="GO:0022857">
    <property type="term" value="F:transmembrane transporter activity"/>
    <property type="evidence" value="ECO:0007669"/>
    <property type="project" value="InterPro"/>
</dbReference>
<dbReference type="AlphaFoldDB" id="A0AAD6N163"/>
<reference evidence="9" key="2">
    <citation type="submission" date="2023-01" db="EMBL/GenBank/DDBJ databases">
        <authorList>
            <person name="Petersen C."/>
        </authorList>
    </citation>
    <scope>NUCLEOTIDE SEQUENCE</scope>
    <source>
        <strain evidence="9">IBT 17514</strain>
    </source>
</reference>
<dbReference type="GO" id="GO:0005886">
    <property type="term" value="C:plasma membrane"/>
    <property type="evidence" value="ECO:0007669"/>
    <property type="project" value="TreeGrafter"/>
</dbReference>
<dbReference type="Proteomes" id="UP001215712">
    <property type="component" value="Unassembled WGS sequence"/>
</dbReference>
<evidence type="ECO:0000256" key="4">
    <source>
        <dbReference type="ARBA" id="ARBA00022989"/>
    </source>
</evidence>
<evidence type="ECO:0000256" key="5">
    <source>
        <dbReference type="ARBA" id="ARBA00023136"/>
    </source>
</evidence>
<comment type="similarity">
    <text evidence="2">Belongs to the major facilitator superfamily. TCR/Tet family.</text>
</comment>
<evidence type="ECO:0000313" key="10">
    <source>
        <dbReference type="Proteomes" id="UP001215712"/>
    </source>
</evidence>
<evidence type="ECO:0000313" key="9">
    <source>
        <dbReference type="EMBL" id="KAJ5740983.1"/>
    </source>
</evidence>
<evidence type="ECO:0000256" key="6">
    <source>
        <dbReference type="SAM" id="Phobius"/>
    </source>
</evidence>
<feature type="signal peptide" evidence="7">
    <location>
        <begin position="1"/>
        <end position="25"/>
    </location>
</feature>
<keyword evidence="4 6" id="KW-1133">Transmembrane helix</keyword>
<reference evidence="9" key="1">
    <citation type="journal article" date="2023" name="IMA Fungus">
        <title>Comparative genomic study of the Penicillium genus elucidates a diverse pangenome and 15 lateral gene transfer events.</title>
        <authorList>
            <person name="Petersen C."/>
            <person name="Sorensen T."/>
            <person name="Nielsen M.R."/>
            <person name="Sondergaard T.E."/>
            <person name="Sorensen J.L."/>
            <person name="Fitzpatrick D.A."/>
            <person name="Frisvad J.C."/>
            <person name="Nielsen K.L."/>
        </authorList>
    </citation>
    <scope>NUCLEOTIDE SEQUENCE</scope>
    <source>
        <strain evidence="9">IBT 17514</strain>
    </source>
</reference>
<dbReference type="InterPro" id="IPR020846">
    <property type="entry name" value="MFS_dom"/>
</dbReference>
<evidence type="ECO:0000256" key="3">
    <source>
        <dbReference type="ARBA" id="ARBA00022692"/>
    </source>
</evidence>
<evidence type="ECO:0000256" key="2">
    <source>
        <dbReference type="ARBA" id="ARBA00007520"/>
    </source>
</evidence>
<dbReference type="SUPFAM" id="SSF103473">
    <property type="entry name" value="MFS general substrate transporter"/>
    <property type="match status" value="1"/>
</dbReference>
<dbReference type="EMBL" id="JAQJAN010000001">
    <property type="protein sequence ID" value="KAJ5740983.1"/>
    <property type="molecule type" value="Genomic_DNA"/>
</dbReference>
<name>A0AAD6N163_9EURO</name>
<dbReference type="Gene3D" id="1.20.1720.10">
    <property type="entry name" value="Multidrug resistance protein D"/>
    <property type="match status" value="1"/>
</dbReference>
<keyword evidence="10" id="KW-1185">Reference proteome</keyword>
<dbReference type="PANTHER" id="PTHR23501:SF102">
    <property type="entry name" value="DRUG TRANSPORTER, PUTATIVE (AFU_ORTHOLOGUE AFUA_3G08530)-RELATED"/>
    <property type="match status" value="1"/>
</dbReference>
<feature type="transmembrane region" description="Helical" evidence="6">
    <location>
        <begin position="70"/>
        <end position="96"/>
    </location>
</feature>
<keyword evidence="5 6" id="KW-0472">Membrane</keyword>
<feature type="domain" description="Major facilitator superfamily (MFS) profile" evidence="8">
    <location>
        <begin position="4"/>
        <end position="123"/>
    </location>
</feature>
<organism evidence="9 10">
    <name type="scientific">Penicillium malachiteum</name>
    <dbReference type="NCBI Taxonomy" id="1324776"/>
    <lineage>
        <taxon>Eukaryota</taxon>
        <taxon>Fungi</taxon>
        <taxon>Dikarya</taxon>
        <taxon>Ascomycota</taxon>
        <taxon>Pezizomycotina</taxon>
        <taxon>Eurotiomycetes</taxon>
        <taxon>Eurotiomycetidae</taxon>
        <taxon>Eurotiales</taxon>
        <taxon>Aspergillaceae</taxon>
        <taxon>Penicillium</taxon>
    </lineage>
</organism>
<comment type="caution">
    <text evidence="9">The sequence shown here is derived from an EMBL/GenBank/DDBJ whole genome shotgun (WGS) entry which is preliminary data.</text>
</comment>
<proteinExistence type="inferred from homology"/>
<evidence type="ECO:0000259" key="8">
    <source>
        <dbReference type="PROSITE" id="PS50850"/>
    </source>
</evidence>
<feature type="transmembrane region" description="Helical" evidence="6">
    <location>
        <begin position="102"/>
        <end position="120"/>
    </location>
</feature>
<keyword evidence="7" id="KW-0732">Signal</keyword>
<accession>A0AAD6N163</accession>
<dbReference type="PROSITE" id="PS50850">
    <property type="entry name" value="MFS"/>
    <property type="match status" value="1"/>
</dbReference>
<dbReference type="Pfam" id="PF07690">
    <property type="entry name" value="MFS_1"/>
    <property type="match status" value="1"/>
</dbReference>
<dbReference type="InterPro" id="IPR036259">
    <property type="entry name" value="MFS_trans_sf"/>
</dbReference>
<gene>
    <name evidence="9" type="ORF">N7493_000855</name>
</gene>
<dbReference type="PANTHER" id="PTHR23501">
    <property type="entry name" value="MAJOR FACILITATOR SUPERFAMILY"/>
    <property type="match status" value="1"/>
</dbReference>
<dbReference type="InterPro" id="IPR011701">
    <property type="entry name" value="MFS"/>
</dbReference>
<comment type="subcellular location">
    <subcellularLocation>
        <location evidence="1">Membrane</location>
        <topology evidence="1">Multi-pass membrane protein</topology>
    </subcellularLocation>
</comment>
<sequence length="123" mass="12963">MIPIMIALCVASFLAILDISFVTTALPTISGHFKASQISYPWVGSSYLVTQSTLAPFWGKVSDIFGRKPITLLAMFVFFIGSLVYAVANSIAILIAGRAIQGAGAGGVMLIVTILIGDLVSPR</sequence>
<feature type="chain" id="PRO_5042056907" evidence="7">
    <location>
        <begin position="26"/>
        <end position="123"/>
    </location>
</feature>
<protein>
    <submittedName>
        <fullName evidence="9">Major facilitator superfamily domain general substrate transporter</fullName>
    </submittedName>
</protein>
<evidence type="ECO:0000256" key="7">
    <source>
        <dbReference type="SAM" id="SignalP"/>
    </source>
</evidence>
<evidence type="ECO:0000256" key="1">
    <source>
        <dbReference type="ARBA" id="ARBA00004141"/>
    </source>
</evidence>